<proteinExistence type="predicted"/>
<dbReference type="Proteomes" id="UP000503129">
    <property type="component" value="Chromosome"/>
</dbReference>
<organism evidence="2 3">
    <name type="scientific">Brasilonema sennae CENA114</name>
    <dbReference type="NCBI Taxonomy" id="415709"/>
    <lineage>
        <taxon>Bacteria</taxon>
        <taxon>Bacillati</taxon>
        <taxon>Cyanobacteriota</taxon>
        <taxon>Cyanophyceae</taxon>
        <taxon>Nostocales</taxon>
        <taxon>Scytonemataceae</taxon>
        <taxon>Brasilonema</taxon>
        <taxon>Bromeliae group (in: Brasilonema)</taxon>
    </lineage>
</organism>
<gene>
    <name evidence="2" type="ORF">DP114_17960</name>
</gene>
<protein>
    <submittedName>
        <fullName evidence="2">Lmo0937 family membrane protein</fullName>
    </submittedName>
</protein>
<evidence type="ECO:0000256" key="1">
    <source>
        <dbReference type="SAM" id="Phobius"/>
    </source>
</evidence>
<dbReference type="EMBL" id="CP030118">
    <property type="protein sequence ID" value="QDL12303.1"/>
    <property type="molecule type" value="Genomic_DNA"/>
</dbReference>
<dbReference type="KEGG" id="bsen:DP114_17960"/>
<reference evidence="2 3" key="1">
    <citation type="submission" date="2018-06" db="EMBL/GenBank/DDBJ databases">
        <title>Comparative genomics of Brasilonema spp. strains.</title>
        <authorList>
            <person name="Alvarenga D.O."/>
            <person name="Fiore M.F."/>
            <person name="Varani A.M."/>
        </authorList>
    </citation>
    <scope>NUCLEOTIDE SEQUENCE [LARGE SCALE GENOMIC DNA]</scope>
    <source>
        <strain evidence="2 3">CENA114</strain>
    </source>
</reference>
<accession>A0A856MLK8</accession>
<sequence>MLGILWGLVVLLFAFWVLGLVLHIAGNLIHIALVLAITLAIYNFLKARDV</sequence>
<feature type="transmembrane region" description="Helical" evidence="1">
    <location>
        <begin position="29"/>
        <end position="45"/>
    </location>
</feature>
<dbReference type="RefSeq" id="WP_171976712.1">
    <property type="nucleotide sequence ID" value="NZ_CAWOXK010000001.1"/>
</dbReference>
<keyword evidence="1" id="KW-1133">Transmembrane helix</keyword>
<dbReference type="AlphaFoldDB" id="A0A856MLK8"/>
<keyword evidence="1" id="KW-0812">Transmembrane</keyword>
<evidence type="ECO:0000313" key="3">
    <source>
        <dbReference type="Proteomes" id="UP000503129"/>
    </source>
</evidence>
<dbReference type="InterPro" id="IPR043727">
    <property type="entry name" value="Lmo0937-like"/>
</dbReference>
<name>A0A856MLK8_9CYAN</name>
<dbReference type="NCBIfam" id="NF033488">
    <property type="entry name" value="lmo0937_fam_TM"/>
    <property type="match status" value="1"/>
</dbReference>
<dbReference type="Pfam" id="PF18919">
    <property type="entry name" value="DUF5670"/>
    <property type="match status" value="1"/>
</dbReference>
<evidence type="ECO:0000313" key="2">
    <source>
        <dbReference type="EMBL" id="QDL12303.1"/>
    </source>
</evidence>
<keyword evidence="3" id="KW-1185">Reference proteome</keyword>
<keyword evidence="1" id="KW-0472">Membrane</keyword>